<keyword evidence="1" id="KW-0614">Plasmid</keyword>
<protein>
    <submittedName>
        <fullName evidence="1">Uncharacterized protein</fullName>
    </submittedName>
</protein>
<organism evidence="1 2">
    <name type="scientific">Vibrio parahaemolyticus</name>
    <dbReference type="NCBI Taxonomy" id="670"/>
    <lineage>
        <taxon>Bacteria</taxon>
        <taxon>Pseudomonadati</taxon>
        <taxon>Pseudomonadota</taxon>
        <taxon>Gammaproteobacteria</taxon>
        <taxon>Vibrionales</taxon>
        <taxon>Vibrionaceae</taxon>
        <taxon>Vibrio</taxon>
    </lineage>
</organism>
<reference evidence="1 2" key="1">
    <citation type="submission" date="2018-12" db="EMBL/GenBank/DDBJ databases">
        <title>Genomic insights into the evolutionary origins and pathogenicity of five Vibrio parahaemolyticus strains isolated from the shrimp with acute hepatopancreatic necrosis disease (AHPND).</title>
        <authorList>
            <person name="Yang Q."/>
            <person name="Dong X."/>
            <person name="Xie G."/>
            <person name="Fu S."/>
            <person name="Zou P."/>
            <person name="Sun J."/>
            <person name="Wang Y."/>
            <person name="Huang J."/>
        </authorList>
    </citation>
    <scope>NUCLEOTIDE SEQUENCE [LARGE SCALE GENOMIC DNA]</scope>
    <source>
        <strain evidence="1 2">20160303005-1</strain>
        <plasmid evidence="2">pvpsd2016-3</plasmid>
    </source>
</reference>
<geneLocation type="plasmid" evidence="2">
    <name>pvpsd2016-3</name>
</geneLocation>
<accession>A0AAX1G0Y5</accession>
<dbReference type="EMBL" id="CP034302">
    <property type="protein sequence ID" value="QHH13250.1"/>
    <property type="molecule type" value="Genomic_DNA"/>
</dbReference>
<evidence type="ECO:0000313" key="1">
    <source>
        <dbReference type="EMBL" id="QHH13250.1"/>
    </source>
</evidence>
<gene>
    <name evidence="1" type="ORF">EHC69_28755</name>
</gene>
<sequence length="71" mass="8248">MSFDEYFQKVELKVNATYSLEALIVRRKRISIGNIAGLSYKVKHGRLVAHSYTAFRDDHYIRGKNDNINDT</sequence>
<dbReference type="Proteomes" id="UP000464718">
    <property type="component" value="Plasmid pvpsd2016-3"/>
</dbReference>
<evidence type="ECO:0000313" key="2">
    <source>
        <dbReference type="Proteomes" id="UP000464718"/>
    </source>
</evidence>
<dbReference type="AlphaFoldDB" id="A0AAX1G0Y5"/>
<name>A0AAX1G0Y5_VIBPH</name>
<proteinExistence type="predicted"/>